<feature type="compositionally biased region" description="Low complexity" evidence="9">
    <location>
        <begin position="993"/>
        <end position="1008"/>
    </location>
</feature>
<evidence type="ECO:0000256" key="7">
    <source>
        <dbReference type="ARBA" id="ARBA00022918"/>
    </source>
</evidence>
<keyword evidence="5" id="KW-0255">Endonuclease</keyword>
<gene>
    <name evidence="12" type="primary">LOC115218783</name>
</gene>
<reference evidence="12" key="1">
    <citation type="submission" date="2025-08" db="UniProtKB">
        <authorList>
            <consortium name="RefSeq"/>
        </authorList>
    </citation>
    <scope>IDENTIFICATION</scope>
</reference>
<dbReference type="CDD" id="cd09274">
    <property type="entry name" value="RNase_HI_RT_Ty3"/>
    <property type="match status" value="1"/>
</dbReference>
<dbReference type="CDD" id="cd01647">
    <property type="entry name" value="RT_LTR"/>
    <property type="match status" value="1"/>
</dbReference>
<dbReference type="GO" id="GO:0003676">
    <property type="term" value="F:nucleic acid binding"/>
    <property type="evidence" value="ECO:0007669"/>
    <property type="project" value="InterPro"/>
</dbReference>
<dbReference type="PROSITE" id="PS50878">
    <property type="entry name" value="RT_POL"/>
    <property type="match status" value="1"/>
</dbReference>
<feature type="compositionally biased region" description="Acidic residues" evidence="9">
    <location>
        <begin position="1079"/>
        <end position="1096"/>
    </location>
</feature>
<dbReference type="Pfam" id="PF00078">
    <property type="entry name" value="RVT_1"/>
    <property type="match status" value="1"/>
</dbReference>
<dbReference type="SUPFAM" id="SSF53098">
    <property type="entry name" value="Ribonuclease H-like"/>
    <property type="match status" value="1"/>
</dbReference>
<dbReference type="KEGG" id="osn:115218783"/>
<evidence type="ECO:0000256" key="4">
    <source>
        <dbReference type="ARBA" id="ARBA00022722"/>
    </source>
</evidence>
<keyword evidence="11" id="KW-1185">Reference proteome</keyword>
<dbReference type="InterPro" id="IPR041588">
    <property type="entry name" value="Integrase_H2C2"/>
</dbReference>
<dbReference type="Pfam" id="PF23055">
    <property type="entry name" value="DUF7041"/>
    <property type="match status" value="1"/>
</dbReference>
<evidence type="ECO:0000256" key="9">
    <source>
        <dbReference type="SAM" id="MobiDB-lite"/>
    </source>
</evidence>
<evidence type="ECO:0000256" key="3">
    <source>
        <dbReference type="ARBA" id="ARBA00022695"/>
    </source>
</evidence>
<dbReference type="InterPro" id="IPR036397">
    <property type="entry name" value="RNaseH_sf"/>
</dbReference>
<name>A0A6P7T2I3_9MOLL</name>
<dbReference type="GO" id="GO:0006508">
    <property type="term" value="P:proteolysis"/>
    <property type="evidence" value="ECO:0007669"/>
    <property type="project" value="UniProtKB-KW"/>
</dbReference>
<dbReference type="GO" id="GO:0003964">
    <property type="term" value="F:RNA-directed DNA polymerase activity"/>
    <property type="evidence" value="ECO:0007669"/>
    <property type="project" value="UniProtKB-KW"/>
</dbReference>
<feature type="region of interest" description="Disordered" evidence="9">
    <location>
        <begin position="1067"/>
        <end position="1126"/>
    </location>
</feature>
<feature type="region of interest" description="Disordered" evidence="9">
    <location>
        <begin position="982"/>
        <end position="1018"/>
    </location>
</feature>
<dbReference type="InterPro" id="IPR043128">
    <property type="entry name" value="Rev_trsase/Diguanyl_cyclase"/>
</dbReference>
<keyword evidence="6" id="KW-0378">Hydrolase</keyword>
<dbReference type="InterPro" id="IPR021109">
    <property type="entry name" value="Peptidase_aspartic_dom_sf"/>
</dbReference>
<dbReference type="Pfam" id="PF17919">
    <property type="entry name" value="RT_RNaseH_2"/>
    <property type="match status" value="1"/>
</dbReference>
<keyword evidence="7" id="KW-0695">RNA-directed DNA polymerase</keyword>
<evidence type="ECO:0000256" key="5">
    <source>
        <dbReference type="ARBA" id="ARBA00022759"/>
    </source>
</evidence>
<dbReference type="InterPro" id="IPR041577">
    <property type="entry name" value="RT_RNaseH_2"/>
</dbReference>
<dbReference type="SUPFAM" id="SSF56672">
    <property type="entry name" value="DNA/RNA polymerases"/>
    <property type="match status" value="1"/>
</dbReference>
<dbReference type="GO" id="GO:0004519">
    <property type="term" value="F:endonuclease activity"/>
    <property type="evidence" value="ECO:0007669"/>
    <property type="project" value="UniProtKB-KW"/>
</dbReference>
<dbReference type="FunFam" id="3.10.20.370:FF:000001">
    <property type="entry name" value="Retrovirus-related Pol polyprotein from transposon 17.6-like protein"/>
    <property type="match status" value="1"/>
</dbReference>
<evidence type="ECO:0000259" key="10">
    <source>
        <dbReference type="PROSITE" id="PS50878"/>
    </source>
</evidence>
<evidence type="ECO:0000313" key="12">
    <source>
        <dbReference type="RefSeq" id="XP_029644577.1"/>
    </source>
</evidence>
<organism evidence="11 12">
    <name type="scientific">Octopus sinensis</name>
    <name type="common">East Asian common octopus</name>
    <dbReference type="NCBI Taxonomy" id="2607531"/>
    <lineage>
        <taxon>Eukaryota</taxon>
        <taxon>Metazoa</taxon>
        <taxon>Spiralia</taxon>
        <taxon>Lophotrochozoa</taxon>
        <taxon>Mollusca</taxon>
        <taxon>Cephalopoda</taxon>
        <taxon>Coleoidea</taxon>
        <taxon>Octopodiformes</taxon>
        <taxon>Octopoda</taxon>
        <taxon>Incirrata</taxon>
        <taxon>Octopodidae</taxon>
        <taxon>Octopus</taxon>
    </lineage>
</organism>
<proteinExistence type="predicted"/>
<keyword evidence="8" id="KW-0511">Multifunctional enzyme</keyword>
<keyword evidence="2" id="KW-0808">Transferase</keyword>
<dbReference type="Pfam" id="PF17921">
    <property type="entry name" value="Integrase_H2C2"/>
    <property type="match status" value="1"/>
</dbReference>
<dbReference type="InterPro" id="IPR000477">
    <property type="entry name" value="RT_dom"/>
</dbReference>
<dbReference type="InterPro" id="IPR050951">
    <property type="entry name" value="Retrovirus_Pol_polyprotein"/>
</dbReference>
<dbReference type="PANTHER" id="PTHR37984:SF5">
    <property type="entry name" value="PROTEIN NYNRIN-LIKE"/>
    <property type="match status" value="1"/>
</dbReference>
<accession>A0A6P7T2I3</accession>
<evidence type="ECO:0000256" key="6">
    <source>
        <dbReference type="ARBA" id="ARBA00022801"/>
    </source>
</evidence>
<protein>
    <submittedName>
        <fullName evidence="12">Uncharacterized protein LOC115218783</fullName>
    </submittedName>
</protein>
<dbReference type="FunFam" id="3.10.10.10:FF:000007">
    <property type="entry name" value="Retrovirus-related Pol polyprotein from transposon 17.6-like Protein"/>
    <property type="match status" value="1"/>
</dbReference>
<dbReference type="Gene3D" id="2.40.70.10">
    <property type="entry name" value="Acid Proteases"/>
    <property type="match status" value="1"/>
</dbReference>
<dbReference type="Gene3D" id="3.30.70.270">
    <property type="match status" value="2"/>
</dbReference>
<dbReference type="SUPFAM" id="SSF50630">
    <property type="entry name" value="Acid proteases"/>
    <property type="match status" value="1"/>
</dbReference>
<dbReference type="InterPro" id="IPR043502">
    <property type="entry name" value="DNA/RNA_pol_sf"/>
</dbReference>
<feature type="region of interest" description="Disordered" evidence="9">
    <location>
        <begin position="192"/>
        <end position="216"/>
    </location>
</feature>
<dbReference type="InterPro" id="IPR012337">
    <property type="entry name" value="RNaseH-like_sf"/>
</dbReference>
<feature type="compositionally biased region" description="Basic residues" evidence="9">
    <location>
        <begin position="198"/>
        <end position="213"/>
    </location>
</feature>
<evidence type="ECO:0000313" key="11">
    <source>
        <dbReference type="Proteomes" id="UP000515154"/>
    </source>
</evidence>
<sequence length="1227" mass="137619">MFMGSLPTFTGDATLWFSQLEAQFRAQSITPEQQLEILYGCMPPQLASSARDLITDPSPGATYASVRLEVEKRNTRSEESRFNELMADEQLGDRTPSEFLRRLRELSGNASDAPLLRKIFFSRLPAYIQTVLATGLETNTVDQIATMADKMVEFAVQPSSRSACACSQTSSASIEGLSKLIETLTKRMDAMCRDGKRSSKSRSRSRSSSRSKQSKSGLYLVSKKNFMVDTGSCCSIWPLRCTTDRPKRSNVILHAIDSSPIATFGQMSLRLDIGLRRDFRWVFVIADIPHPILGADFLDKFDLLVDVRRRRVAKPLHSTRHFITTTGPPVFSRPRHLAPDRLKTARAEFEHMLQLGLIRPSTSPWASPLHLVRKGDTDFRPVGDYRRLNSVTIPDKYPIRILNDFSANLHGCTIFSKVDLIRAYHQIPVNSDDIPKTAITTPFGCFEFLFMSFGLRNATSTFQRFIDEVVRGLDFVFAYVDDILIASDTHENHLLHLSQLFQRLRDYGVRINPDKCVFGQPSLNFLGHYIDLRGIKPLSSKVDAIQRIAPPSSLRQLRQFLGIVNFYRRFIDRCADKLPLTQMLKGNSKKDARLTLSAEALSAFELVKKELASVPILAHPAPNAPLTLSVDASESAIGAVLQHTVEGEVKPLAFFSCQLKPAERRYSTFDRELLAIYLSVRHFQHQLEGREFVIYTDHKPLTFALSSKTDKLSHRAFRHLDYISQFTSDIRHVPGTEGSILCDVSTGSPRPLVPEKHQRSVFDALHSLSHPGISATVKLVTARFFWPNMRRSITSWARSCLRCQSAKVHRHVRAPLGQFSSPEARFRHIHLDLVGPWPVSRGFSYILTCIDRFSRWPEAIPIVDMSAETVARAFVSNWISRYFSALPPMDPRHQNPPSSVPSDLNSWTHVFIRDDSVKGPLVSPYKGPFRVISRTPKVFKLEINGRSETVSVDRLKRAYFEVSTSFNDPTATTIVEPSHAPLTTPLFTHAPLSTPTSTTPPSSSQPASNRPYVTSCSKRLPRGNRINLACKRKGRRSDHRNQAIYPRAASRISAAVIGFLQRSAPVAESRGSLSRIQEDVGEYNDRDEYDNDDNCEDSSQGDTISKNDDHDDDDHDAHRDDDGSPLWGSFGNVVELVSIKNPDPILSKRRHKLSYLTVDPTNYPPGPSTPPYPLDTNIMRFGNPNQFNNSNPGTTASSISNPSTCDSGDALFRPLPVTVTPPVMLQG</sequence>
<dbReference type="Gene3D" id="3.30.420.10">
    <property type="entry name" value="Ribonuclease H-like superfamily/Ribonuclease H"/>
    <property type="match status" value="1"/>
</dbReference>
<evidence type="ECO:0000256" key="1">
    <source>
        <dbReference type="ARBA" id="ARBA00022670"/>
    </source>
</evidence>
<dbReference type="GO" id="GO:0008233">
    <property type="term" value="F:peptidase activity"/>
    <property type="evidence" value="ECO:0007669"/>
    <property type="project" value="UniProtKB-KW"/>
</dbReference>
<keyword evidence="4" id="KW-0540">Nuclease</keyword>
<dbReference type="InterPro" id="IPR055469">
    <property type="entry name" value="DUF7041"/>
</dbReference>
<evidence type="ECO:0000256" key="2">
    <source>
        <dbReference type="ARBA" id="ARBA00022679"/>
    </source>
</evidence>
<dbReference type="AlphaFoldDB" id="A0A6P7T2I3"/>
<dbReference type="Gene3D" id="1.10.340.70">
    <property type="match status" value="1"/>
</dbReference>
<feature type="domain" description="Reverse transcriptase" evidence="10">
    <location>
        <begin position="353"/>
        <end position="530"/>
    </location>
</feature>
<keyword evidence="3" id="KW-0548">Nucleotidyltransferase</keyword>
<dbReference type="Proteomes" id="UP000515154">
    <property type="component" value="Linkage group LG1"/>
</dbReference>
<feature type="compositionally biased region" description="Basic and acidic residues" evidence="9">
    <location>
        <begin position="1105"/>
        <end position="1122"/>
    </location>
</feature>
<dbReference type="Gene3D" id="3.10.10.10">
    <property type="entry name" value="HIV Type 1 Reverse Transcriptase, subunit A, domain 1"/>
    <property type="match status" value="1"/>
</dbReference>
<dbReference type="PANTHER" id="PTHR37984">
    <property type="entry name" value="PROTEIN CBG26694"/>
    <property type="match status" value="1"/>
</dbReference>
<keyword evidence="1" id="KW-0645">Protease</keyword>
<dbReference type="RefSeq" id="XP_029644577.1">
    <property type="nucleotide sequence ID" value="XM_029788717.1"/>
</dbReference>
<evidence type="ECO:0000256" key="8">
    <source>
        <dbReference type="ARBA" id="ARBA00023268"/>
    </source>
</evidence>